<dbReference type="PANTHER" id="PTHR39757">
    <property type="match status" value="1"/>
</dbReference>
<sequence>MTGLDVVVAGGGPAGRALAAACAAAGLETALADPAPDRHWRSTYAAWAGELPGSLPPQVVAARARGRAIALGEHDLGWEYAVLDTAALRSHLDDGLAGVAVHRARLRPDGRVVDEVGRAVPARIVVDATGHRVATRTGSGETAAGGSGVARGGRATMSSGRPAADHRWRRRSPAAEQTAYGIVVDEGTASAVVEPGSALFMDWRRDHGRPGWPSFLYAVPLGEGEVLLEETSLARRPGLPLPELRERLHARLAHHGITVPEGAREERVRFPVDGPLHPSPSALTRDAVGALPGPVADALLRHLPRRGAGSVRSGTDPGRAGADVGVGVRSVADLGALPDVAPIAFGAATPLVHPATGFSVATALALAPRLAAALTSDDPHRAARRVLWSPAALAVHALRRRGLEALLRMPSHDVPAFFETFLGLPARHRWAYLTGREDLPGTLAAMGALYRHAGHGLRARLVGPAFLPAAAPLPTG</sequence>
<dbReference type="InterPro" id="IPR036188">
    <property type="entry name" value="FAD/NAD-bd_sf"/>
</dbReference>
<comment type="caution">
    <text evidence="2">The sequence shown here is derived from an EMBL/GenBank/DDBJ whole genome shotgun (WGS) entry which is preliminary data.</text>
</comment>
<evidence type="ECO:0000313" key="3">
    <source>
        <dbReference type="Proteomes" id="UP001500449"/>
    </source>
</evidence>
<accession>A0ABN2MLR5</accession>
<feature type="region of interest" description="Disordered" evidence="1">
    <location>
        <begin position="133"/>
        <end position="173"/>
    </location>
</feature>
<proteinExistence type="predicted"/>
<dbReference type="Pfam" id="PF05834">
    <property type="entry name" value="Lycopene_cycl"/>
    <property type="match status" value="2"/>
</dbReference>
<evidence type="ECO:0000313" key="2">
    <source>
        <dbReference type="EMBL" id="GAA1831335.1"/>
    </source>
</evidence>
<evidence type="ECO:0008006" key="4">
    <source>
        <dbReference type="Google" id="ProtNLM"/>
    </source>
</evidence>
<dbReference type="PANTHER" id="PTHR39757:SF5">
    <property type="entry name" value="OS02G0190600 PROTEIN"/>
    <property type="match status" value="1"/>
</dbReference>
<reference evidence="2 3" key="1">
    <citation type="journal article" date="2019" name="Int. J. Syst. Evol. Microbiol.">
        <title>The Global Catalogue of Microorganisms (GCM) 10K type strain sequencing project: providing services to taxonomists for standard genome sequencing and annotation.</title>
        <authorList>
            <consortium name="The Broad Institute Genomics Platform"/>
            <consortium name="The Broad Institute Genome Sequencing Center for Infectious Disease"/>
            <person name="Wu L."/>
            <person name="Ma J."/>
        </authorList>
    </citation>
    <scope>NUCLEOTIDE SEQUENCE [LARGE SCALE GENOMIC DNA]</scope>
    <source>
        <strain evidence="2 3">JCM 16009</strain>
    </source>
</reference>
<dbReference type="SUPFAM" id="SSF51905">
    <property type="entry name" value="FAD/NAD(P)-binding domain"/>
    <property type="match status" value="1"/>
</dbReference>
<dbReference type="Proteomes" id="UP001500449">
    <property type="component" value="Unassembled WGS sequence"/>
</dbReference>
<name>A0ABN2MLR5_9PSEU</name>
<evidence type="ECO:0000256" key="1">
    <source>
        <dbReference type="SAM" id="MobiDB-lite"/>
    </source>
</evidence>
<dbReference type="Gene3D" id="3.50.50.60">
    <property type="entry name" value="FAD/NAD(P)-binding domain"/>
    <property type="match status" value="1"/>
</dbReference>
<protein>
    <recommendedName>
        <fullName evidence="4">Lycopene cyclase</fullName>
    </recommendedName>
</protein>
<organism evidence="2 3">
    <name type="scientific">Pseudonocardia ailaonensis</name>
    <dbReference type="NCBI Taxonomy" id="367279"/>
    <lineage>
        <taxon>Bacteria</taxon>
        <taxon>Bacillati</taxon>
        <taxon>Actinomycetota</taxon>
        <taxon>Actinomycetes</taxon>
        <taxon>Pseudonocardiales</taxon>
        <taxon>Pseudonocardiaceae</taxon>
        <taxon>Pseudonocardia</taxon>
    </lineage>
</organism>
<gene>
    <name evidence="2" type="ORF">GCM10009836_06590</name>
</gene>
<keyword evidence="3" id="KW-1185">Reference proteome</keyword>
<dbReference type="RefSeq" id="WP_344412185.1">
    <property type="nucleotide sequence ID" value="NZ_BAAAQK010000003.1"/>
</dbReference>
<dbReference type="EMBL" id="BAAAQK010000003">
    <property type="protein sequence ID" value="GAA1831335.1"/>
    <property type="molecule type" value="Genomic_DNA"/>
</dbReference>